<name>A0A6M3JNA2_9ZZZZ</name>
<dbReference type="EMBL" id="MT141797">
    <property type="protein sequence ID" value="QJA70491.1"/>
    <property type="molecule type" value="Genomic_DNA"/>
</dbReference>
<sequence length="140" mass="16268">MKLLSLAILLILFMCMATPVNACWDNDQWVAHERSIQSDWSSVLELECFIALDNAPIVLVAGADGKVSFDGQCEDFAFQLRDRAWHQLETEILTPYEYNRMYRHVSGENIYHMVNKAVIGNEVWLVDEGTKEIWFYLYLD</sequence>
<dbReference type="AlphaFoldDB" id="A0A6M3JNA2"/>
<gene>
    <name evidence="1" type="ORF">MM415A03701_0008</name>
</gene>
<organism evidence="1">
    <name type="scientific">viral metagenome</name>
    <dbReference type="NCBI Taxonomy" id="1070528"/>
    <lineage>
        <taxon>unclassified sequences</taxon>
        <taxon>metagenomes</taxon>
        <taxon>organismal metagenomes</taxon>
    </lineage>
</organism>
<proteinExistence type="predicted"/>
<evidence type="ECO:0000313" key="1">
    <source>
        <dbReference type="EMBL" id="QJA70491.1"/>
    </source>
</evidence>
<reference evidence="1" key="1">
    <citation type="submission" date="2020-03" db="EMBL/GenBank/DDBJ databases">
        <title>The deep terrestrial virosphere.</title>
        <authorList>
            <person name="Holmfeldt K."/>
            <person name="Nilsson E."/>
            <person name="Simone D."/>
            <person name="Lopez-Fernandez M."/>
            <person name="Wu X."/>
            <person name="de Brujin I."/>
            <person name="Lundin D."/>
            <person name="Andersson A."/>
            <person name="Bertilsson S."/>
            <person name="Dopson M."/>
        </authorList>
    </citation>
    <scope>NUCLEOTIDE SEQUENCE</scope>
    <source>
        <strain evidence="1">MM415A03701</strain>
    </source>
</reference>
<accession>A0A6M3JNA2</accession>
<protein>
    <submittedName>
        <fullName evidence="1">Uncharacterized protein</fullName>
    </submittedName>
</protein>